<dbReference type="RefSeq" id="WP_180365412.1">
    <property type="nucleotide sequence ID" value="NZ_FNBX01000008.1"/>
</dbReference>
<protein>
    <recommendedName>
        <fullName evidence="3">YkgJ family cysteine cluster protein</fullName>
    </recommendedName>
</protein>
<dbReference type="EMBL" id="FNBX01000008">
    <property type="protein sequence ID" value="SDF59228.1"/>
    <property type="molecule type" value="Genomic_DNA"/>
</dbReference>
<evidence type="ECO:0000313" key="1">
    <source>
        <dbReference type="EMBL" id="SDF59228.1"/>
    </source>
</evidence>
<dbReference type="Proteomes" id="UP000199355">
    <property type="component" value="Unassembled WGS sequence"/>
</dbReference>
<dbReference type="PANTHER" id="PTHR35866">
    <property type="entry name" value="PUTATIVE-RELATED"/>
    <property type="match status" value="1"/>
</dbReference>
<dbReference type="InterPro" id="IPR005358">
    <property type="entry name" value="Puta_zinc/iron-chelating_dom"/>
</dbReference>
<name>A0A1G7MBQ4_9BACT</name>
<evidence type="ECO:0008006" key="3">
    <source>
        <dbReference type="Google" id="ProtNLM"/>
    </source>
</evidence>
<keyword evidence="2" id="KW-1185">Reference proteome</keyword>
<organism evidence="1 2">
    <name type="scientific">Desulfovibrio legallii</name>
    <dbReference type="NCBI Taxonomy" id="571438"/>
    <lineage>
        <taxon>Bacteria</taxon>
        <taxon>Pseudomonadati</taxon>
        <taxon>Thermodesulfobacteriota</taxon>
        <taxon>Desulfovibrionia</taxon>
        <taxon>Desulfovibrionales</taxon>
        <taxon>Desulfovibrionaceae</taxon>
        <taxon>Desulfovibrio</taxon>
    </lineage>
</organism>
<proteinExistence type="predicted"/>
<accession>A0A1G7MBQ4</accession>
<sequence>MTMSSDDDASREFLENLPELAPGATFCFDCNPEVPCFNRCCAELTLPLTPYDVLRMRRHLGLGSEDFLNTFTRMRTFPDTGFPLPLLRMLEGPGEPCPFVSPVGCSVYDNRPGACRFYPLGRGTKMAEDGVAERFFVVREPHCHGFDQGTDRTAAQWLENQGLTPYNAANDRYMRLMAMVRATGKPLESRMTTMAVLCLYQLDKFRELIERMRIFSRVEIDPARREAVMQDSLEGDVAALDFALDWMELIIFGQSQGLAKAEPQK</sequence>
<reference evidence="2" key="1">
    <citation type="submission" date="2016-10" db="EMBL/GenBank/DDBJ databases">
        <authorList>
            <person name="Varghese N."/>
            <person name="Submissions S."/>
        </authorList>
    </citation>
    <scope>NUCLEOTIDE SEQUENCE [LARGE SCALE GENOMIC DNA]</scope>
    <source>
        <strain evidence="2">KHC7</strain>
    </source>
</reference>
<dbReference type="Pfam" id="PF03692">
    <property type="entry name" value="CxxCxxCC"/>
    <property type="match status" value="1"/>
</dbReference>
<dbReference type="PANTHER" id="PTHR35866:SF1">
    <property type="entry name" value="YKGJ FAMILY CYSTEINE CLUSTER PROTEIN"/>
    <property type="match status" value="1"/>
</dbReference>
<dbReference type="AlphaFoldDB" id="A0A1G7MBQ4"/>
<evidence type="ECO:0000313" key="2">
    <source>
        <dbReference type="Proteomes" id="UP000199355"/>
    </source>
</evidence>
<dbReference type="STRING" id="571438.SAMN05192586_10877"/>
<gene>
    <name evidence="1" type="ORF">SAMN05192586_10877</name>
</gene>